<dbReference type="Pfam" id="PF13843">
    <property type="entry name" value="DDE_Tnp_1_7"/>
    <property type="match status" value="1"/>
</dbReference>
<protein>
    <submittedName>
        <fullName evidence="4">SFRICE_040371</fullName>
    </submittedName>
</protein>
<evidence type="ECO:0000256" key="2">
    <source>
        <dbReference type="SAM" id="Phobius"/>
    </source>
</evidence>
<proteinExistence type="predicted"/>
<keyword evidence="2" id="KW-0472">Membrane</keyword>
<feature type="compositionally biased region" description="Basic and acidic residues" evidence="1">
    <location>
        <begin position="40"/>
        <end position="52"/>
    </location>
</feature>
<dbReference type="AlphaFoldDB" id="A0A2H1V9L6"/>
<feature type="domain" description="PiggyBac transposable element-derived protein" evidence="3">
    <location>
        <begin position="117"/>
        <end position="472"/>
    </location>
</feature>
<evidence type="ECO:0000313" key="4">
    <source>
        <dbReference type="EMBL" id="SOQ37519.1"/>
    </source>
</evidence>
<accession>A0A2H1V9L6</accession>
<sequence>MSRRLTEYQIDQIIHDSSDSESEGIGDTPQENILEEVGDISDRESIHSEHNSASEIEDSDDSSATESTEDTNSNSFYGKNRFKWSKTPPHPSRIRQHNIIEERMGLKGPAASKNEMSPLETWELLITDDIIQLIVYYTNQKLEAKYIPPLIRPYYAKNIDSCELRAYFGLLLLSAIFKSNHEDVRSLWASDYTGRDIFRGVMGLNRFLFIHFNITFDDFSTREQRKSTDKLALISEIFDKFIQNCSKNYTCSEYLCIDEMLVKFRGRCSFRMFIKSKPGKYGLKVQCMCDAKTHYLYNAFIYTGKPLIQRNSLLSVPTQDVLKLTEPLYGSKRNVTGDSWFTSVELVDLLLQKGLTYVGTMRKNKREIPREFLPKKTRPVESSLFGFVRDKTLVSHVPKKNKSVVLLSSMHHEISVNEQTKKPEIIEFYNSTKGGVDALDLKCSNYSCSRRTRRWPNAIFGAIMNISIANGYVLWVLSNQNKKMSRRKYIKSIAMSLIRPHICQRLENNPHLTKDIRAIMCKLIDKEQPLPSDEAHAAGPSAPKMKRRCFYCPRSKDKKSTIVFVMR</sequence>
<gene>
    <name evidence="4" type="ORF">SFRICE_040371</name>
</gene>
<feature type="compositionally biased region" description="Acidic residues" evidence="1">
    <location>
        <begin position="55"/>
        <end position="69"/>
    </location>
</feature>
<evidence type="ECO:0000259" key="3">
    <source>
        <dbReference type="Pfam" id="PF13843"/>
    </source>
</evidence>
<evidence type="ECO:0000256" key="1">
    <source>
        <dbReference type="SAM" id="MobiDB-lite"/>
    </source>
</evidence>
<feature type="transmembrane region" description="Helical" evidence="2">
    <location>
        <begin position="455"/>
        <end position="477"/>
    </location>
</feature>
<reference evidence="4" key="1">
    <citation type="submission" date="2016-07" db="EMBL/GenBank/DDBJ databases">
        <authorList>
            <person name="Bretaudeau A."/>
        </authorList>
    </citation>
    <scope>NUCLEOTIDE SEQUENCE</scope>
    <source>
        <strain evidence="4">Rice</strain>
        <tissue evidence="4">Whole body</tissue>
    </source>
</reference>
<name>A0A2H1V9L6_SPOFR</name>
<keyword evidence="2" id="KW-1133">Transmembrane helix</keyword>
<feature type="region of interest" description="Disordered" evidence="1">
    <location>
        <begin position="1"/>
        <end position="93"/>
    </location>
</feature>
<dbReference type="InterPro" id="IPR029526">
    <property type="entry name" value="PGBD"/>
</dbReference>
<organism evidence="4">
    <name type="scientific">Spodoptera frugiperda</name>
    <name type="common">Fall armyworm</name>
    <dbReference type="NCBI Taxonomy" id="7108"/>
    <lineage>
        <taxon>Eukaryota</taxon>
        <taxon>Metazoa</taxon>
        <taxon>Ecdysozoa</taxon>
        <taxon>Arthropoda</taxon>
        <taxon>Hexapoda</taxon>
        <taxon>Insecta</taxon>
        <taxon>Pterygota</taxon>
        <taxon>Neoptera</taxon>
        <taxon>Endopterygota</taxon>
        <taxon>Lepidoptera</taxon>
        <taxon>Glossata</taxon>
        <taxon>Ditrysia</taxon>
        <taxon>Noctuoidea</taxon>
        <taxon>Noctuidae</taxon>
        <taxon>Amphipyrinae</taxon>
        <taxon>Spodoptera</taxon>
    </lineage>
</organism>
<dbReference type="PANTHER" id="PTHR46599:SF6">
    <property type="entry name" value="DUAL SPECIFICITY PHOSPHATASE 26"/>
    <property type="match status" value="1"/>
</dbReference>
<dbReference type="PANTHER" id="PTHR46599">
    <property type="entry name" value="PIGGYBAC TRANSPOSABLE ELEMENT-DERIVED PROTEIN 4"/>
    <property type="match status" value="1"/>
</dbReference>
<keyword evidence="2" id="KW-0812">Transmembrane</keyword>
<dbReference type="EMBL" id="ODYU01001398">
    <property type="protein sequence ID" value="SOQ37519.1"/>
    <property type="molecule type" value="Genomic_DNA"/>
</dbReference>